<protein>
    <submittedName>
        <fullName evidence="1">Uncharacterized protein</fullName>
    </submittedName>
</protein>
<reference evidence="1" key="2">
    <citation type="journal article" date="2015" name="Data Brief">
        <title>Shoot transcriptome of the giant reed, Arundo donax.</title>
        <authorList>
            <person name="Barrero R.A."/>
            <person name="Guerrero F.D."/>
            <person name="Moolhuijzen P."/>
            <person name="Goolsby J.A."/>
            <person name="Tidwell J."/>
            <person name="Bellgard S.E."/>
            <person name="Bellgard M.I."/>
        </authorList>
    </citation>
    <scope>NUCLEOTIDE SEQUENCE</scope>
    <source>
        <tissue evidence="1">Shoot tissue taken approximately 20 cm above the soil surface</tissue>
    </source>
</reference>
<sequence length="23" mass="2760">MSITKFGWRHITWMETHTIGTII</sequence>
<name>A0A0A9B6T3_ARUDO</name>
<organism evidence="1">
    <name type="scientific">Arundo donax</name>
    <name type="common">Giant reed</name>
    <name type="synonym">Donax arundinaceus</name>
    <dbReference type="NCBI Taxonomy" id="35708"/>
    <lineage>
        <taxon>Eukaryota</taxon>
        <taxon>Viridiplantae</taxon>
        <taxon>Streptophyta</taxon>
        <taxon>Embryophyta</taxon>
        <taxon>Tracheophyta</taxon>
        <taxon>Spermatophyta</taxon>
        <taxon>Magnoliopsida</taxon>
        <taxon>Liliopsida</taxon>
        <taxon>Poales</taxon>
        <taxon>Poaceae</taxon>
        <taxon>PACMAD clade</taxon>
        <taxon>Arundinoideae</taxon>
        <taxon>Arundineae</taxon>
        <taxon>Arundo</taxon>
    </lineage>
</organism>
<evidence type="ECO:0000313" key="1">
    <source>
        <dbReference type="EMBL" id="JAD59056.1"/>
    </source>
</evidence>
<dbReference type="EMBL" id="GBRH01238839">
    <property type="protein sequence ID" value="JAD59056.1"/>
    <property type="molecule type" value="Transcribed_RNA"/>
</dbReference>
<accession>A0A0A9B6T3</accession>
<reference evidence="1" key="1">
    <citation type="submission" date="2014-09" db="EMBL/GenBank/DDBJ databases">
        <authorList>
            <person name="Magalhaes I.L.F."/>
            <person name="Oliveira U."/>
            <person name="Santos F.R."/>
            <person name="Vidigal T.H.D.A."/>
            <person name="Brescovit A.D."/>
            <person name="Santos A.J."/>
        </authorList>
    </citation>
    <scope>NUCLEOTIDE SEQUENCE</scope>
    <source>
        <tissue evidence="1">Shoot tissue taken approximately 20 cm above the soil surface</tissue>
    </source>
</reference>
<dbReference type="AlphaFoldDB" id="A0A0A9B6T3"/>
<proteinExistence type="predicted"/>